<dbReference type="HOGENOM" id="CLU_528330_0_0_1"/>
<comment type="caution">
    <text evidence="3">The sequence shown here is derived from an EMBL/GenBank/DDBJ whole genome shotgun (WGS) entry which is preliminary data.</text>
</comment>
<dbReference type="InterPro" id="IPR001932">
    <property type="entry name" value="PPM-type_phosphatase-like_dom"/>
</dbReference>
<dbReference type="SMART" id="SM00331">
    <property type="entry name" value="PP2C_SIG"/>
    <property type="match status" value="1"/>
</dbReference>
<dbReference type="eggNOG" id="KOG1379">
    <property type="taxonomic scope" value="Eukaryota"/>
</dbReference>
<dbReference type="GeneID" id="8622354"/>
<dbReference type="dictyBase" id="DDB_G0280067"/>
<dbReference type="PRO" id="PR:Q54VY2"/>
<dbReference type="STRING" id="44689.Q54VY2"/>
<evidence type="ECO:0000313" key="4">
    <source>
        <dbReference type="Proteomes" id="UP000002195"/>
    </source>
</evidence>
<dbReference type="GO" id="GO:0004722">
    <property type="term" value="F:protein serine/threonine phosphatase activity"/>
    <property type="evidence" value="ECO:0000318"/>
    <property type="project" value="GO_Central"/>
</dbReference>
<sequence>MNQFKLVNSIIKETLTKSSNSVLLKSSQKNCKVSSGTINNNIFRNSKFTTSNLTLTTSTTLNTKNSIFNFEQNKKTLGCLLFTTTFLFNSTTTNNDSIKTFCTNTTTTTTTTTTNNNNNNSNINIMIDTMTINDASAASTSSTVAEDCLSTTIDATATITDTTTNHKTYVDEAMQDREMRDQNNNSNDDSTDEINNIDKNKSNNIDKEEQEQEEEEEEDNTNTNITSDDDETNQIINNINNINNYNSEECIGGEGNFHLNSGVCVIPHPNKRHKGGEDAYFISIDQNVIGVADGVGGWGDVGIDPSEYSNTLMKGSKIGADSQKVERDPLIIMEQGYQYAQDVKGSSTCCIVVLSATNNILSANLGDSGFLVIRNNEVIFRTREQQHAFNMPFQLGTQSIDRPIHSITASFPAEKGDLIIMGTDGVFDNLFDDEILEIGEKYDDPQIIARQVAKRAFEVGCSTTIYTPFAKNAGHNGYIYNGGKLDDITVVVGLVDDGPLRPVKPDLLLLDEEVAQ</sequence>
<protein>
    <submittedName>
        <fullName evidence="3">Protein phosphatase 2C-related protein</fullName>
    </submittedName>
</protein>
<dbReference type="PaxDb" id="44689-DDB0233522"/>
<dbReference type="VEuPathDB" id="AmoebaDB:DDB_G0280067"/>
<dbReference type="EMBL" id="AAFI02000035">
    <property type="protein sequence ID" value="EAL67260.1"/>
    <property type="molecule type" value="Genomic_DNA"/>
</dbReference>
<evidence type="ECO:0000256" key="1">
    <source>
        <dbReference type="SAM" id="MobiDB-lite"/>
    </source>
</evidence>
<feature type="region of interest" description="Disordered" evidence="1">
    <location>
        <begin position="173"/>
        <end position="233"/>
    </location>
</feature>
<keyword evidence="4" id="KW-1185">Reference proteome</keyword>
<dbReference type="OMA" id="PLIIMEQ"/>
<feature type="compositionally biased region" description="Basic and acidic residues" evidence="1">
    <location>
        <begin position="196"/>
        <end position="207"/>
    </location>
</feature>
<feature type="domain" description="PPM-type phosphatase" evidence="2">
    <location>
        <begin position="260"/>
        <end position="495"/>
    </location>
</feature>
<dbReference type="Proteomes" id="UP000002195">
    <property type="component" value="Unassembled WGS sequence"/>
</dbReference>
<proteinExistence type="predicted"/>
<reference evidence="3 4" key="1">
    <citation type="journal article" date="2005" name="Nature">
        <title>The genome of the social amoeba Dictyostelium discoideum.</title>
        <authorList>
            <consortium name="The Dictyostelium discoideum Sequencing Consortium"/>
            <person name="Eichinger L."/>
            <person name="Pachebat J.A."/>
            <person name="Glockner G."/>
            <person name="Rajandream M.A."/>
            <person name="Sucgang R."/>
            <person name="Berriman M."/>
            <person name="Song J."/>
            <person name="Olsen R."/>
            <person name="Szafranski K."/>
            <person name="Xu Q."/>
            <person name="Tunggal B."/>
            <person name="Kummerfeld S."/>
            <person name="Madera M."/>
            <person name="Konfortov B.A."/>
            <person name="Rivero F."/>
            <person name="Bankier A.T."/>
            <person name="Lehmann R."/>
            <person name="Hamlin N."/>
            <person name="Davies R."/>
            <person name="Gaudet P."/>
            <person name="Fey P."/>
            <person name="Pilcher K."/>
            <person name="Chen G."/>
            <person name="Saunders D."/>
            <person name="Sodergren E."/>
            <person name="Davis P."/>
            <person name="Kerhornou A."/>
            <person name="Nie X."/>
            <person name="Hall N."/>
            <person name="Anjard C."/>
            <person name="Hemphill L."/>
            <person name="Bason N."/>
            <person name="Farbrother P."/>
            <person name="Desany B."/>
            <person name="Just E."/>
            <person name="Morio T."/>
            <person name="Rost R."/>
            <person name="Churcher C."/>
            <person name="Cooper J."/>
            <person name="Haydock S."/>
            <person name="van Driessche N."/>
            <person name="Cronin A."/>
            <person name="Goodhead I."/>
            <person name="Muzny D."/>
            <person name="Mourier T."/>
            <person name="Pain A."/>
            <person name="Lu M."/>
            <person name="Harper D."/>
            <person name="Lindsay R."/>
            <person name="Hauser H."/>
            <person name="James K."/>
            <person name="Quiles M."/>
            <person name="Madan Babu M."/>
            <person name="Saito T."/>
            <person name="Buchrieser C."/>
            <person name="Wardroper A."/>
            <person name="Felder M."/>
            <person name="Thangavelu M."/>
            <person name="Johnson D."/>
            <person name="Knights A."/>
            <person name="Loulseged H."/>
            <person name="Mungall K."/>
            <person name="Oliver K."/>
            <person name="Price C."/>
            <person name="Quail M.A."/>
            <person name="Urushihara H."/>
            <person name="Hernandez J."/>
            <person name="Rabbinowitsch E."/>
            <person name="Steffen D."/>
            <person name="Sanders M."/>
            <person name="Ma J."/>
            <person name="Kohara Y."/>
            <person name="Sharp S."/>
            <person name="Simmonds M."/>
            <person name="Spiegler S."/>
            <person name="Tivey A."/>
            <person name="Sugano S."/>
            <person name="White B."/>
            <person name="Walker D."/>
            <person name="Woodward J."/>
            <person name="Winckler T."/>
            <person name="Tanaka Y."/>
            <person name="Shaulsky G."/>
            <person name="Schleicher M."/>
            <person name="Weinstock G."/>
            <person name="Rosenthal A."/>
            <person name="Cox E.C."/>
            <person name="Chisholm R.L."/>
            <person name="Gibbs R."/>
            <person name="Loomis W.F."/>
            <person name="Platzer M."/>
            <person name="Kay R.R."/>
            <person name="Williams J."/>
            <person name="Dear P.H."/>
            <person name="Noegel A.A."/>
            <person name="Barrell B."/>
            <person name="Kuspa A."/>
        </authorList>
    </citation>
    <scope>NUCLEOTIDE SEQUENCE [LARGE SCALE GENOMIC DNA]</scope>
    <source>
        <strain evidence="3 4">AX4</strain>
    </source>
</reference>
<gene>
    <name evidence="3" type="ORF">DDB_G0280067</name>
</gene>
<accession>Q54VY2</accession>
<evidence type="ECO:0000259" key="2">
    <source>
        <dbReference type="PROSITE" id="PS51746"/>
    </source>
</evidence>
<dbReference type="PANTHER" id="PTHR12320:SF1">
    <property type="entry name" value="PROTEIN PHOSPHATASE PTC7 HOMOLOG"/>
    <property type="match status" value="1"/>
</dbReference>
<dbReference type="PROSITE" id="PS51746">
    <property type="entry name" value="PPM_2"/>
    <property type="match status" value="1"/>
</dbReference>
<dbReference type="InterPro" id="IPR036457">
    <property type="entry name" value="PPM-type-like_dom_sf"/>
</dbReference>
<dbReference type="Gene3D" id="3.60.40.10">
    <property type="entry name" value="PPM-type phosphatase domain"/>
    <property type="match status" value="1"/>
</dbReference>
<dbReference type="RefSeq" id="XP_641223.1">
    <property type="nucleotide sequence ID" value="XM_636131.1"/>
</dbReference>
<name>Q54VY2_DICDI</name>
<dbReference type="SMR" id="Q54VY2"/>
<dbReference type="PANTHER" id="PTHR12320">
    <property type="entry name" value="PROTEIN PHOSPHATASE 2C"/>
    <property type="match status" value="1"/>
</dbReference>
<dbReference type="KEGG" id="ddi:DDB_G0280067"/>
<dbReference type="InterPro" id="IPR039123">
    <property type="entry name" value="PPTC7"/>
</dbReference>
<dbReference type="SMART" id="SM00332">
    <property type="entry name" value="PP2Cc"/>
    <property type="match status" value="1"/>
</dbReference>
<feature type="compositionally biased region" description="Acidic residues" evidence="1">
    <location>
        <begin position="208"/>
        <end position="220"/>
    </location>
</feature>
<organism evidence="3 4">
    <name type="scientific">Dictyostelium discoideum</name>
    <name type="common">Social amoeba</name>
    <dbReference type="NCBI Taxonomy" id="44689"/>
    <lineage>
        <taxon>Eukaryota</taxon>
        <taxon>Amoebozoa</taxon>
        <taxon>Evosea</taxon>
        <taxon>Eumycetozoa</taxon>
        <taxon>Dictyostelia</taxon>
        <taxon>Dictyosteliales</taxon>
        <taxon>Dictyosteliaceae</taxon>
        <taxon>Dictyostelium</taxon>
    </lineage>
</organism>
<dbReference type="AlphaFoldDB" id="Q54VY2"/>
<dbReference type="SUPFAM" id="SSF81606">
    <property type="entry name" value="PP2C-like"/>
    <property type="match status" value="1"/>
</dbReference>
<dbReference type="InParanoid" id="Q54VY2"/>
<evidence type="ECO:0000313" key="3">
    <source>
        <dbReference type="EMBL" id="EAL67260.1"/>
    </source>
</evidence>